<accession>F2DJ01</accession>
<protein>
    <submittedName>
        <fullName evidence="2">Predicted protein</fullName>
    </submittedName>
</protein>
<dbReference type="EMBL" id="AK363869">
    <property type="protein sequence ID" value="BAJ95072.1"/>
    <property type="molecule type" value="mRNA"/>
</dbReference>
<keyword evidence="1" id="KW-0812">Transmembrane</keyword>
<evidence type="ECO:0000313" key="2">
    <source>
        <dbReference type="EMBL" id="BAJ95072.1"/>
    </source>
</evidence>
<keyword evidence="1" id="KW-0472">Membrane</keyword>
<name>F2DJ01_HORVV</name>
<keyword evidence="1" id="KW-1133">Transmembrane helix</keyword>
<evidence type="ECO:0000256" key="1">
    <source>
        <dbReference type="SAM" id="Phobius"/>
    </source>
</evidence>
<dbReference type="AlphaFoldDB" id="F2DJ01"/>
<feature type="transmembrane region" description="Helical" evidence="1">
    <location>
        <begin position="6"/>
        <end position="28"/>
    </location>
</feature>
<organism evidence="2">
    <name type="scientific">Hordeum vulgare subsp. vulgare</name>
    <name type="common">Domesticated barley</name>
    <dbReference type="NCBI Taxonomy" id="112509"/>
    <lineage>
        <taxon>Eukaryota</taxon>
        <taxon>Viridiplantae</taxon>
        <taxon>Streptophyta</taxon>
        <taxon>Embryophyta</taxon>
        <taxon>Tracheophyta</taxon>
        <taxon>Spermatophyta</taxon>
        <taxon>Magnoliopsida</taxon>
        <taxon>Liliopsida</taxon>
        <taxon>Poales</taxon>
        <taxon>Poaceae</taxon>
        <taxon>BOP clade</taxon>
        <taxon>Pooideae</taxon>
        <taxon>Triticodae</taxon>
        <taxon>Triticeae</taxon>
        <taxon>Hordeinae</taxon>
        <taxon>Hordeum</taxon>
    </lineage>
</organism>
<proteinExistence type="evidence at transcript level"/>
<sequence>MLVLSYNQLIFCHVIISVKFELILLLMLDFDLGSNYSFIVFRSLKKHHFIELVRKDLLPSFLNISLFKYITR</sequence>
<reference evidence="2" key="1">
    <citation type="journal article" date="2011" name="Plant Physiol.">
        <title>Comprehensive sequence analysis of 24,783 barley full-length cDNAs derived from 12 clone libraries.</title>
        <authorList>
            <person name="Matsumoto T."/>
            <person name="Tanaka T."/>
            <person name="Sakai H."/>
            <person name="Amano N."/>
            <person name="Kanamori H."/>
            <person name="Kurita K."/>
            <person name="Kikuta A."/>
            <person name="Kamiya K."/>
            <person name="Yamamoto M."/>
            <person name="Ikawa H."/>
            <person name="Fujii N."/>
            <person name="Hori K."/>
            <person name="Itoh T."/>
            <person name="Sato K."/>
        </authorList>
    </citation>
    <scope>NUCLEOTIDE SEQUENCE</scope>
    <source>
        <tissue evidence="2">Shoot and root</tissue>
    </source>
</reference>